<dbReference type="AlphaFoldDB" id="A0A1H8FYU8"/>
<name>A0A1H8FYU8_STIAU</name>
<dbReference type="Pfam" id="PF19940">
    <property type="entry name" value="DUF6402"/>
    <property type="match status" value="1"/>
</dbReference>
<proteinExistence type="predicted"/>
<evidence type="ECO:0000313" key="2">
    <source>
        <dbReference type="Proteomes" id="UP000182719"/>
    </source>
</evidence>
<dbReference type="Proteomes" id="UP000182719">
    <property type="component" value="Unassembled WGS sequence"/>
</dbReference>
<gene>
    <name evidence="1" type="ORF">SAMN05444354_1433</name>
</gene>
<reference evidence="2" key="1">
    <citation type="submission" date="2016-10" db="EMBL/GenBank/DDBJ databases">
        <authorList>
            <person name="Varghese N."/>
            <person name="Submissions S."/>
        </authorList>
    </citation>
    <scope>NUCLEOTIDE SEQUENCE [LARGE SCALE GENOMIC DNA]</scope>
    <source>
        <strain evidence="2">DSM 17044</strain>
    </source>
</reference>
<keyword evidence="2" id="KW-1185">Reference proteome</keyword>
<organism evidence="1 2">
    <name type="scientific">Stigmatella aurantiaca</name>
    <dbReference type="NCBI Taxonomy" id="41"/>
    <lineage>
        <taxon>Bacteria</taxon>
        <taxon>Pseudomonadati</taxon>
        <taxon>Myxococcota</taxon>
        <taxon>Myxococcia</taxon>
        <taxon>Myxococcales</taxon>
        <taxon>Cystobacterineae</taxon>
        <taxon>Archangiaceae</taxon>
        <taxon>Stigmatella</taxon>
    </lineage>
</organism>
<evidence type="ECO:0000313" key="1">
    <source>
        <dbReference type="EMBL" id="SEN36407.1"/>
    </source>
</evidence>
<dbReference type="RefSeq" id="WP_143101715.1">
    <property type="nucleotide sequence ID" value="NZ_FOAP01000043.1"/>
</dbReference>
<dbReference type="InterPro" id="IPR045646">
    <property type="entry name" value="DUF6402"/>
</dbReference>
<protein>
    <submittedName>
        <fullName evidence="1">Uncharacterized protein</fullName>
    </submittedName>
</protein>
<dbReference type="EMBL" id="FOAP01000043">
    <property type="protein sequence ID" value="SEN36407.1"/>
    <property type="molecule type" value="Genomic_DNA"/>
</dbReference>
<dbReference type="OrthoDB" id="6986732at2"/>
<accession>A0A1H8FYU8</accession>
<sequence length="512" mass="57604">MSLHAYGIACDTDKTDSIEATVQRCPLILDYNYFAIFKIVDDRTGKPVPDRKYRLIAESHQWSLNLDSQGLTGYLKSTSQAEAVLDLERQTTIAIDALKEQSHAQQGSVCTDPKKSDGEYFEGIAKMIIQPLVEPLAGPLDQLKLKDIPTTVVKVHQFELVDIPGIMDNHRWQWGAQFMRRWFNGDAYVLSRAFKEGLSDARELDKDHIWEDVPFDDILKGSSRVENIAKGLVNELSKADEYNSRIGKIPKKIVVSSSGTTSAPIVTEVDARLSKGLLMLLTRMDRWGMIDARNKIVPTPKKYIGYLSALELDYQSQFNLVRVESKYTESANDVTAALAVFALKLAVTSLQTYTSPDGSFIIDISEIGIYFRDTFEFLNAVDGDCTEKSDQFLGYWGENGFFWAKGYLDNYDNYASAAESAIDERLPIVQSFVTIKGNSYHEDSKGNRYFRVTNNSFNSYRSLHQKGGDFMIYSTVKLIPVKIKISLNDKDLEQYAAHKKQVAASPPKSSCP</sequence>